<dbReference type="InterPro" id="IPR032639">
    <property type="entry name" value="Tex_YqgF"/>
</dbReference>
<dbReference type="PROSITE" id="PS50126">
    <property type="entry name" value="S1"/>
    <property type="match status" value="1"/>
</dbReference>
<dbReference type="SUPFAM" id="SSF158832">
    <property type="entry name" value="Tex N-terminal region-like"/>
    <property type="match status" value="1"/>
</dbReference>
<dbReference type="AlphaFoldDB" id="D2PUG7"/>
<accession>D2PUG7</accession>
<dbReference type="FunFam" id="1.10.10.650:FF:000001">
    <property type="entry name" value="S1 RNA-binding domain 1"/>
    <property type="match status" value="1"/>
</dbReference>
<dbReference type="Gene3D" id="1.10.10.650">
    <property type="entry name" value="RuvA domain 2-like"/>
    <property type="match status" value="1"/>
</dbReference>
<dbReference type="GO" id="GO:0006412">
    <property type="term" value="P:translation"/>
    <property type="evidence" value="ECO:0007669"/>
    <property type="project" value="TreeGrafter"/>
</dbReference>
<dbReference type="Pfam" id="PF09371">
    <property type="entry name" value="Tex_N"/>
    <property type="match status" value="1"/>
</dbReference>
<dbReference type="InterPro" id="IPR044146">
    <property type="entry name" value="S1_Tex"/>
</dbReference>
<dbReference type="FunFam" id="1.10.150.310:FF:000001">
    <property type="entry name" value="RNA-binding transcriptional accessory protein"/>
    <property type="match status" value="1"/>
</dbReference>
<proteinExistence type="predicted"/>
<evidence type="ECO:0000259" key="2">
    <source>
        <dbReference type="PROSITE" id="PS50126"/>
    </source>
</evidence>
<dbReference type="Pfam" id="PF12836">
    <property type="entry name" value="HHH_3"/>
    <property type="match status" value="1"/>
</dbReference>
<evidence type="ECO:0000313" key="3">
    <source>
        <dbReference type="EMBL" id="ADB29485.1"/>
    </source>
</evidence>
<dbReference type="InterPro" id="IPR012340">
    <property type="entry name" value="NA-bd_OB-fold"/>
</dbReference>
<dbReference type="Pfam" id="PF16921">
    <property type="entry name" value="Tex_YqgF"/>
    <property type="match status" value="1"/>
</dbReference>
<gene>
    <name evidence="3" type="ordered locus">Kfla_0361</name>
</gene>
<dbReference type="InterPro" id="IPR037027">
    <property type="entry name" value="YqgF/RNaseH-like_dom_sf"/>
</dbReference>
<reference evidence="4" key="1">
    <citation type="submission" date="2009-09" db="EMBL/GenBank/DDBJ databases">
        <title>The complete genome of Kribbella flavida DSM 17836.</title>
        <authorList>
            <consortium name="US DOE Joint Genome Institute (JGI-PGF)"/>
            <person name="Lucas S."/>
            <person name="Copeland A."/>
            <person name="Lapidus A."/>
            <person name="Glavina del Rio T."/>
            <person name="Dalin E."/>
            <person name="Tice H."/>
            <person name="Bruce D."/>
            <person name="Goodwin L."/>
            <person name="Pitluck S."/>
            <person name="Kyrpides N."/>
            <person name="Mavromatis K."/>
            <person name="Ivanova N."/>
            <person name="Saunders E."/>
            <person name="Brettin T."/>
            <person name="Detter J.C."/>
            <person name="Han C."/>
            <person name="Larimer F."/>
            <person name="Land M."/>
            <person name="Hauser L."/>
            <person name="Markowitz V."/>
            <person name="Cheng J.-F."/>
            <person name="Hugenholtz P."/>
            <person name="Woyke T."/>
            <person name="Wu D."/>
            <person name="Pukall R."/>
            <person name="Klenk H.-P."/>
            <person name="Eisen J.A."/>
        </authorList>
    </citation>
    <scope>NUCLEOTIDE SEQUENCE [LARGE SCALE GENOMIC DNA]</scope>
    <source>
        <strain evidence="4">DSM 17836 / JCM 10339 / NBRC 14399</strain>
    </source>
</reference>
<dbReference type="RefSeq" id="WP_012918042.1">
    <property type="nucleotide sequence ID" value="NC_013729.1"/>
</dbReference>
<dbReference type="FunFam" id="3.30.420.140:FF:000001">
    <property type="entry name" value="RNA-binding transcriptional accessory protein"/>
    <property type="match status" value="1"/>
</dbReference>
<dbReference type="InterPro" id="IPR023319">
    <property type="entry name" value="Tex-like_HTH_dom_sf"/>
</dbReference>
<dbReference type="GO" id="GO:0005737">
    <property type="term" value="C:cytoplasm"/>
    <property type="evidence" value="ECO:0007669"/>
    <property type="project" value="UniProtKB-ARBA"/>
</dbReference>
<sequence length="815" mass="86838">MVLQSIEQRIADELEVGVGQVRAAVGLLDEGSTVPFIARYRKEVTGELDDAQLRALEERLRYLRELEERRQTVLESIESQGKLDDALKASILAAETKSRLEDIYLPFKPKRRTKAMIAREAGLEPLADGLLADPSYEPLAAAAVFVNPDAGVADPQAALDGARAILVERFAEDADLIGELRERLWSQGRLASKVREGKETEGAKFSDYFDFDEPFTKMPSHRILAMFRGEKEDVLSLTVEPLPAGVEVDGPTEYETTIARKVGIENQGRPGDRWLVETVRWAWRTKILVHLGIDLRMRLRQTAEDEAVRVFAANLRDLLLAAPAGTRATMGLDPGFRTGVKVAVVDATGKVVATGVIYPHVPQNQWDKSIAQLAALCAAHQVDLIAIGNGTASRETDKLAAELIAKHPELKLTKAVVSEAGASVYSASAFASQELPGMDVSLRGAVSIARRLQDPLAELVKIDPKSIGVGQYQHDLPENSLSRSLDAVVEDCVNAVGVDLNTASAPLLTRVSGITPGLAENIVQHRDQNGPFATRTALKEVPRLGPKAFEQAAGFLRIPGGDDPLDSSSVHPEAYPVVRRILDKTGSDLKSLIGNTAALRSVKAADFVDETFGLPTVTDILAELEKPGRDPRPAFKTATFAEGVDKIADLKPGMRLEGQVTNVAAFGAFIDIGVHQDGLAHVSALSKNYVKDPREVVKPGDIVKVKVLEVDIPRQRISLTLRLDDEIGAPTSGRSGGGQSRGAAGQGQGGGRGSGGRGPGSQGRGPGGQGGRGPGGQGGGRGPGGQGGRGGAKQGTPMDEGSLADAFRKAGFTVR</sequence>
<dbReference type="GO" id="GO:0006139">
    <property type="term" value="P:nucleobase-containing compound metabolic process"/>
    <property type="evidence" value="ECO:0007669"/>
    <property type="project" value="InterPro"/>
</dbReference>
<keyword evidence="4" id="KW-1185">Reference proteome</keyword>
<organism evidence="3 4">
    <name type="scientific">Kribbella flavida (strain DSM 17836 / JCM 10339 / NBRC 14399)</name>
    <dbReference type="NCBI Taxonomy" id="479435"/>
    <lineage>
        <taxon>Bacteria</taxon>
        <taxon>Bacillati</taxon>
        <taxon>Actinomycetota</taxon>
        <taxon>Actinomycetes</taxon>
        <taxon>Propionibacteriales</taxon>
        <taxon>Kribbellaceae</taxon>
        <taxon>Kribbella</taxon>
    </lineage>
</organism>
<dbReference type="HOGENOM" id="CLU_009833_0_2_11"/>
<dbReference type="Gene3D" id="3.30.420.140">
    <property type="entry name" value="YqgF/RNase H-like domain"/>
    <property type="match status" value="1"/>
</dbReference>
<dbReference type="Gene3D" id="2.40.50.140">
    <property type="entry name" value="Nucleic acid-binding proteins"/>
    <property type="match status" value="1"/>
</dbReference>
<dbReference type="Pfam" id="PF17674">
    <property type="entry name" value="HHH_9"/>
    <property type="match status" value="1"/>
</dbReference>
<dbReference type="SUPFAM" id="SSF47781">
    <property type="entry name" value="RuvA domain 2-like"/>
    <property type="match status" value="2"/>
</dbReference>
<dbReference type="KEGG" id="kfl:Kfla_0361"/>
<dbReference type="FunFam" id="2.40.50.140:FF:000051">
    <property type="entry name" value="RNA-binding transcriptional accessory protein"/>
    <property type="match status" value="1"/>
</dbReference>
<dbReference type="Pfam" id="PF22706">
    <property type="entry name" value="Tex_central_region"/>
    <property type="match status" value="1"/>
</dbReference>
<dbReference type="InterPro" id="IPR023323">
    <property type="entry name" value="Tex-like_dom_sf"/>
</dbReference>
<reference evidence="3 4" key="2">
    <citation type="journal article" date="2010" name="Stand. Genomic Sci.">
        <title>Complete genome sequence of Kribbella flavida type strain (IFO 14399).</title>
        <authorList>
            <person name="Pukall R."/>
            <person name="Lapidus A."/>
            <person name="Glavina Del Rio T."/>
            <person name="Copeland A."/>
            <person name="Tice H."/>
            <person name="Cheng J.-F."/>
            <person name="Lucas S."/>
            <person name="Chen F."/>
            <person name="Nolan M."/>
            <person name="LaButti K."/>
            <person name="Pati A."/>
            <person name="Ivanova N."/>
            <person name="Mavrommatis K."/>
            <person name="Mikhailova N."/>
            <person name="Pitluck S."/>
            <person name="Bruce D."/>
            <person name="Goodwin L."/>
            <person name="Land M."/>
            <person name="Hauser L."/>
            <person name="Chang Y.-J."/>
            <person name="Jeffries C.D."/>
            <person name="Chen A."/>
            <person name="Palaniappan K."/>
            <person name="Chain P."/>
            <person name="Rohde M."/>
            <person name="Goeker M."/>
            <person name="Bristow J."/>
            <person name="Eisen J.A."/>
            <person name="Markowitz V."/>
            <person name="Hugenholtz P."/>
            <person name="Kyrpides N.C."/>
            <person name="Klenk H.-P."/>
            <person name="Brettin T."/>
        </authorList>
    </citation>
    <scope>NUCLEOTIDE SEQUENCE [LARGE SCALE GENOMIC DNA]</scope>
    <source>
        <strain evidence="4">DSM 17836 / JCM 10339 / NBRC 14399</strain>
    </source>
</reference>
<dbReference type="InterPro" id="IPR012337">
    <property type="entry name" value="RNaseH-like_sf"/>
</dbReference>
<feature type="compositionally biased region" description="Gly residues" evidence="1">
    <location>
        <begin position="734"/>
        <end position="793"/>
    </location>
</feature>
<feature type="domain" description="S1 motif" evidence="2">
    <location>
        <begin position="653"/>
        <end position="722"/>
    </location>
</feature>
<evidence type="ECO:0000256" key="1">
    <source>
        <dbReference type="SAM" id="MobiDB-lite"/>
    </source>
</evidence>
<dbReference type="CDD" id="cd05685">
    <property type="entry name" value="S1_Tex"/>
    <property type="match status" value="1"/>
</dbReference>
<dbReference type="InterPro" id="IPR018974">
    <property type="entry name" value="Tex-like_N"/>
</dbReference>
<dbReference type="GO" id="GO:0003735">
    <property type="term" value="F:structural constituent of ribosome"/>
    <property type="evidence" value="ECO:0007669"/>
    <property type="project" value="TreeGrafter"/>
</dbReference>
<dbReference type="Pfam" id="PF00575">
    <property type="entry name" value="S1"/>
    <property type="match status" value="1"/>
</dbReference>
<protein>
    <submittedName>
        <fullName evidence="3">RNA binding S1 domain protein</fullName>
    </submittedName>
</protein>
<dbReference type="InterPro" id="IPR050437">
    <property type="entry name" value="Ribos_protein_bS1-like"/>
</dbReference>
<dbReference type="eggNOG" id="COG2183">
    <property type="taxonomic scope" value="Bacteria"/>
</dbReference>
<dbReference type="InterPro" id="IPR010994">
    <property type="entry name" value="RuvA_2-like"/>
</dbReference>
<dbReference type="PANTHER" id="PTHR10724">
    <property type="entry name" value="30S RIBOSOMAL PROTEIN S1"/>
    <property type="match status" value="1"/>
</dbReference>
<dbReference type="InterPro" id="IPR041692">
    <property type="entry name" value="HHH_9"/>
</dbReference>
<dbReference type="InterPro" id="IPR006641">
    <property type="entry name" value="YqgF/RNaseH-like_dom"/>
</dbReference>
<dbReference type="SUPFAM" id="SSF53098">
    <property type="entry name" value="Ribonuclease H-like"/>
    <property type="match status" value="1"/>
</dbReference>
<dbReference type="SMART" id="SM00732">
    <property type="entry name" value="YqgFc"/>
    <property type="match status" value="1"/>
</dbReference>
<feature type="region of interest" description="Disordered" evidence="1">
    <location>
        <begin position="726"/>
        <end position="815"/>
    </location>
</feature>
<evidence type="ECO:0000313" key="4">
    <source>
        <dbReference type="Proteomes" id="UP000007967"/>
    </source>
</evidence>
<dbReference type="InterPro" id="IPR003029">
    <property type="entry name" value="S1_domain"/>
</dbReference>
<dbReference type="Gene3D" id="1.10.3500.10">
    <property type="entry name" value="Tex N-terminal region-like"/>
    <property type="match status" value="1"/>
</dbReference>
<dbReference type="PANTHER" id="PTHR10724:SF10">
    <property type="entry name" value="S1 RNA-BINDING DOMAIN-CONTAINING PROTEIN 1"/>
    <property type="match status" value="1"/>
</dbReference>
<dbReference type="OrthoDB" id="9804714at2"/>
<dbReference type="SUPFAM" id="SSF50249">
    <property type="entry name" value="Nucleic acid-binding proteins"/>
    <property type="match status" value="1"/>
</dbReference>
<dbReference type="Proteomes" id="UP000007967">
    <property type="component" value="Chromosome"/>
</dbReference>
<dbReference type="InterPro" id="IPR055179">
    <property type="entry name" value="Tex-like_central_region"/>
</dbReference>
<dbReference type="Gene3D" id="1.10.150.310">
    <property type="entry name" value="Tex RuvX-like domain-like"/>
    <property type="match status" value="1"/>
</dbReference>
<dbReference type="EMBL" id="CP001736">
    <property type="protein sequence ID" value="ADB29485.1"/>
    <property type="molecule type" value="Genomic_DNA"/>
</dbReference>
<dbReference type="STRING" id="479435.Kfla_0361"/>
<name>D2PUG7_KRIFD</name>
<dbReference type="GO" id="GO:0003729">
    <property type="term" value="F:mRNA binding"/>
    <property type="evidence" value="ECO:0007669"/>
    <property type="project" value="UniProtKB-ARBA"/>
</dbReference>
<dbReference type="SMART" id="SM00316">
    <property type="entry name" value="S1"/>
    <property type="match status" value="1"/>
</dbReference>